<dbReference type="RefSeq" id="WP_347922160.1">
    <property type="nucleotide sequence ID" value="NZ_CP157199.1"/>
</dbReference>
<organism evidence="2">
    <name type="scientific">Pontimicrobium sp. SW4</name>
    <dbReference type="NCBI Taxonomy" id="3153519"/>
    <lineage>
        <taxon>Bacteria</taxon>
        <taxon>Pseudomonadati</taxon>
        <taxon>Bacteroidota</taxon>
        <taxon>Flavobacteriia</taxon>
        <taxon>Flavobacteriales</taxon>
        <taxon>Flavobacteriaceae</taxon>
        <taxon>Pontimicrobium</taxon>
    </lineage>
</organism>
<feature type="transmembrane region" description="Helical" evidence="1">
    <location>
        <begin position="181"/>
        <end position="203"/>
    </location>
</feature>
<feature type="transmembrane region" description="Helical" evidence="1">
    <location>
        <begin position="7"/>
        <end position="25"/>
    </location>
</feature>
<proteinExistence type="predicted"/>
<feature type="transmembrane region" description="Helical" evidence="1">
    <location>
        <begin position="31"/>
        <end position="48"/>
    </location>
</feature>
<protein>
    <submittedName>
        <fullName evidence="2">Uncharacterized protein</fullName>
    </submittedName>
</protein>
<evidence type="ECO:0000256" key="1">
    <source>
        <dbReference type="SAM" id="Phobius"/>
    </source>
</evidence>
<keyword evidence="1" id="KW-1133">Transmembrane helix</keyword>
<keyword evidence="1" id="KW-0472">Membrane</keyword>
<name>A0AAU7BNU5_9FLAO</name>
<dbReference type="AlphaFoldDB" id="A0AAU7BNU5"/>
<sequence length="247" mass="28506">MRKTKLLLGIIIVLTITFLGFQIFGLQDIGSIVRSLLLPLLTVLYCISNKCKKSYFFYFLVLYSISEFSGVFFPLAENSILIDDILYYGGNLLYIAAYFCLSISILITMNLRRIFNRFPFHIIILIALDIYSIILVTDTAYQSDFLYGIIDYLIELLYNTSIMFLLTVALINYISRDSKKAMNLLLGAICIVFSEVIQVAYFYVSEKNILSIVYSVLLVFAFCFFYIQSSMSYMKAKKYEVLEKLKV</sequence>
<keyword evidence="1" id="KW-0812">Transmembrane</keyword>
<feature type="transmembrane region" description="Helical" evidence="1">
    <location>
        <begin position="85"/>
        <end position="106"/>
    </location>
</feature>
<reference evidence="2" key="1">
    <citation type="submission" date="2024-05" db="EMBL/GenBank/DDBJ databases">
        <title>Pontimicrobium maritimus sp. nov., isolated form sea water.</title>
        <authorList>
            <person name="Muhammad N."/>
            <person name="Vuong T.Q."/>
            <person name="Han H.L."/>
            <person name="Kim S.-G."/>
        </authorList>
    </citation>
    <scope>NUCLEOTIDE SEQUENCE</scope>
    <source>
        <strain evidence="2">SW4</strain>
    </source>
</reference>
<feature type="transmembrane region" description="Helical" evidence="1">
    <location>
        <begin position="209"/>
        <end position="227"/>
    </location>
</feature>
<dbReference type="EMBL" id="CP157199">
    <property type="protein sequence ID" value="XBG60035.1"/>
    <property type="molecule type" value="Genomic_DNA"/>
</dbReference>
<feature type="transmembrane region" description="Helical" evidence="1">
    <location>
        <begin position="156"/>
        <end position="174"/>
    </location>
</feature>
<accession>A0AAU7BNU5</accession>
<feature type="transmembrane region" description="Helical" evidence="1">
    <location>
        <begin position="118"/>
        <end position="136"/>
    </location>
</feature>
<evidence type="ECO:0000313" key="2">
    <source>
        <dbReference type="EMBL" id="XBG60035.1"/>
    </source>
</evidence>
<gene>
    <name evidence="2" type="ORF">ABGB03_09190</name>
</gene>
<feature type="transmembrane region" description="Helical" evidence="1">
    <location>
        <begin position="55"/>
        <end position="73"/>
    </location>
</feature>